<dbReference type="EMBL" id="KZ509385">
    <property type="protein sequence ID" value="PKU34143.1"/>
    <property type="molecule type" value="Genomic_DNA"/>
</dbReference>
<keyword evidence="1" id="KW-0695">RNA-directed DNA polymerase</keyword>
<keyword evidence="2" id="KW-1185">Reference proteome</keyword>
<reference evidence="2" key="1">
    <citation type="submission" date="2017-11" db="EMBL/GenBank/DDBJ databases">
        <authorList>
            <person name="Lima N.C."/>
            <person name="Parody-Merino A.M."/>
            <person name="Battley P.F."/>
            <person name="Fidler A.E."/>
            <person name="Prosdocimi F."/>
        </authorList>
    </citation>
    <scope>NUCLEOTIDE SEQUENCE [LARGE SCALE GENOMIC DNA]</scope>
</reference>
<dbReference type="AlphaFoldDB" id="A0A2I0TK53"/>
<name>A0A2I0TK53_LIMLA</name>
<reference evidence="2" key="2">
    <citation type="submission" date="2017-12" db="EMBL/GenBank/DDBJ databases">
        <title>Genome sequence of the Bar-tailed Godwit (Limosa lapponica baueri).</title>
        <authorList>
            <person name="Lima N.C.B."/>
            <person name="Parody-Merino A.M."/>
            <person name="Battley P.F."/>
            <person name="Fidler A.E."/>
            <person name="Prosdocimi F."/>
        </authorList>
    </citation>
    <scope>NUCLEOTIDE SEQUENCE [LARGE SCALE GENOMIC DNA]</scope>
</reference>
<evidence type="ECO:0000313" key="1">
    <source>
        <dbReference type="EMBL" id="PKU34143.1"/>
    </source>
</evidence>
<gene>
    <name evidence="1" type="ORF">llap_15553</name>
</gene>
<dbReference type="PANTHER" id="PTHR33332">
    <property type="entry name" value="REVERSE TRANSCRIPTASE DOMAIN-CONTAINING PROTEIN"/>
    <property type="match status" value="1"/>
</dbReference>
<accession>A0A2I0TK53</accession>
<protein>
    <submittedName>
        <fullName evidence="1">Rna-directed dna polymerase from mobile element jockey-like</fullName>
    </submittedName>
</protein>
<organism evidence="1 2">
    <name type="scientific">Limosa lapponica baueri</name>
    <dbReference type="NCBI Taxonomy" id="1758121"/>
    <lineage>
        <taxon>Eukaryota</taxon>
        <taxon>Metazoa</taxon>
        <taxon>Chordata</taxon>
        <taxon>Craniata</taxon>
        <taxon>Vertebrata</taxon>
        <taxon>Euteleostomi</taxon>
        <taxon>Archelosauria</taxon>
        <taxon>Archosauria</taxon>
        <taxon>Dinosauria</taxon>
        <taxon>Saurischia</taxon>
        <taxon>Theropoda</taxon>
        <taxon>Coelurosauria</taxon>
        <taxon>Aves</taxon>
        <taxon>Neognathae</taxon>
        <taxon>Neoaves</taxon>
        <taxon>Charadriiformes</taxon>
        <taxon>Scolopacidae</taxon>
        <taxon>Limosa</taxon>
    </lineage>
</organism>
<dbReference type="OrthoDB" id="416454at2759"/>
<dbReference type="GO" id="GO:0003964">
    <property type="term" value="F:RNA-directed DNA polymerase activity"/>
    <property type="evidence" value="ECO:0007669"/>
    <property type="project" value="UniProtKB-KW"/>
</dbReference>
<keyword evidence="1" id="KW-0808">Transferase</keyword>
<evidence type="ECO:0000313" key="2">
    <source>
        <dbReference type="Proteomes" id="UP000233556"/>
    </source>
</evidence>
<dbReference type="Proteomes" id="UP000233556">
    <property type="component" value="Unassembled WGS sequence"/>
</dbReference>
<sequence length="97" mass="10628">MSKWRLVTSGVPQGSTLGPVQFSIFINDRDSDIKCTLRKFADDSKLSGMVDTFEGWDAIQRDVDKLKKWACIEVQQGQVQGPASGLGQLPGIKTGWG</sequence>
<keyword evidence="1" id="KW-0548">Nucleotidyltransferase</keyword>
<proteinExistence type="predicted"/>